<dbReference type="CDD" id="cd00158">
    <property type="entry name" value="RHOD"/>
    <property type="match status" value="1"/>
</dbReference>
<dbReference type="InterPro" id="IPR001763">
    <property type="entry name" value="Rhodanese-like_dom"/>
</dbReference>
<keyword evidence="1" id="KW-0732">Signal</keyword>
<organism evidence="3 4">
    <name type="scientific">Sulfurisoma sediminicola</name>
    <dbReference type="NCBI Taxonomy" id="1381557"/>
    <lineage>
        <taxon>Bacteria</taxon>
        <taxon>Pseudomonadati</taxon>
        <taxon>Pseudomonadota</taxon>
        <taxon>Betaproteobacteria</taxon>
        <taxon>Nitrosomonadales</taxon>
        <taxon>Sterolibacteriaceae</taxon>
        <taxon>Sulfurisoma</taxon>
    </lineage>
</organism>
<keyword evidence="4" id="KW-1185">Reference proteome</keyword>
<feature type="signal peptide" evidence="1">
    <location>
        <begin position="1"/>
        <end position="20"/>
    </location>
</feature>
<evidence type="ECO:0000256" key="1">
    <source>
        <dbReference type="SAM" id="SignalP"/>
    </source>
</evidence>
<accession>A0A497XCA4</accession>
<evidence type="ECO:0000313" key="3">
    <source>
        <dbReference type="EMBL" id="RLJ64563.1"/>
    </source>
</evidence>
<dbReference type="SUPFAM" id="SSF52821">
    <property type="entry name" value="Rhodanese/Cell cycle control phosphatase"/>
    <property type="match status" value="1"/>
</dbReference>
<dbReference type="InterPro" id="IPR036873">
    <property type="entry name" value="Rhodanese-like_dom_sf"/>
</dbReference>
<keyword evidence="3" id="KW-0808">Transferase</keyword>
<dbReference type="OrthoDB" id="9784513at2"/>
<sequence>MGLRRDLLVFAAGLSLAAVAAADQPVGITATLPYVDVVHDGKPFRIEREQDNLNQIEPDYSLTSRPCPPYCIQPMLLAPGVETIGELELLDYLRRAANGEAVVVVDSREEHWLLRTGIIPGAMHLTWTELHPAHTDSARIADTLQFVFGVARTGILWNFENARTAVFYCNGVWCGQSPTNIKQLLALGYPPHKLKWYRGGMQSWKSLGLSTASYLLK</sequence>
<feature type="chain" id="PRO_5019787922" evidence="1">
    <location>
        <begin position="21"/>
        <end position="217"/>
    </location>
</feature>
<dbReference type="AlphaFoldDB" id="A0A497XCA4"/>
<feature type="domain" description="Rhodanese" evidence="2">
    <location>
        <begin position="98"/>
        <end position="213"/>
    </location>
</feature>
<dbReference type="EMBL" id="RCCI01000005">
    <property type="protein sequence ID" value="RLJ64563.1"/>
    <property type="molecule type" value="Genomic_DNA"/>
</dbReference>
<name>A0A497XCA4_9PROT</name>
<comment type="caution">
    <text evidence="3">The sequence shown here is derived from an EMBL/GenBank/DDBJ whole genome shotgun (WGS) entry which is preliminary data.</text>
</comment>
<dbReference type="PROSITE" id="PS50206">
    <property type="entry name" value="RHODANESE_3"/>
    <property type="match status" value="1"/>
</dbReference>
<dbReference type="RefSeq" id="WP_121240702.1">
    <property type="nucleotide sequence ID" value="NZ_BHVV01000006.1"/>
</dbReference>
<gene>
    <name evidence="3" type="ORF">DFR35_1201</name>
</gene>
<protein>
    <submittedName>
        <fullName evidence="3">Rhodanese-related sulfurtransferase</fullName>
    </submittedName>
</protein>
<dbReference type="SMART" id="SM00450">
    <property type="entry name" value="RHOD"/>
    <property type="match status" value="1"/>
</dbReference>
<proteinExistence type="predicted"/>
<evidence type="ECO:0000313" key="4">
    <source>
        <dbReference type="Proteomes" id="UP000268908"/>
    </source>
</evidence>
<dbReference type="Pfam" id="PF00581">
    <property type="entry name" value="Rhodanese"/>
    <property type="match status" value="1"/>
</dbReference>
<evidence type="ECO:0000259" key="2">
    <source>
        <dbReference type="PROSITE" id="PS50206"/>
    </source>
</evidence>
<dbReference type="GO" id="GO:0016740">
    <property type="term" value="F:transferase activity"/>
    <property type="evidence" value="ECO:0007669"/>
    <property type="project" value="UniProtKB-KW"/>
</dbReference>
<reference evidence="3 4" key="1">
    <citation type="submission" date="2018-10" db="EMBL/GenBank/DDBJ databases">
        <title>Genomic Encyclopedia of Type Strains, Phase IV (KMG-IV): sequencing the most valuable type-strain genomes for metagenomic binning, comparative biology and taxonomic classification.</title>
        <authorList>
            <person name="Goeker M."/>
        </authorList>
    </citation>
    <scope>NUCLEOTIDE SEQUENCE [LARGE SCALE GENOMIC DNA]</scope>
    <source>
        <strain evidence="3 4">DSM 26916</strain>
    </source>
</reference>
<dbReference type="Proteomes" id="UP000268908">
    <property type="component" value="Unassembled WGS sequence"/>
</dbReference>
<dbReference type="Gene3D" id="3.40.250.10">
    <property type="entry name" value="Rhodanese-like domain"/>
    <property type="match status" value="1"/>
</dbReference>